<dbReference type="CDD" id="cd11063">
    <property type="entry name" value="CYP52"/>
    <property type="match status" value="1"/>
</dbReference>
<dbReference type="PRINTS" id="PR01239">
    <property type="entry name" value="EP450IICYP52"/>
</dbReference>
<dbReference type="InterPro" id="IPR002974">
    <property type="entry name" value="Cyt_P450_E_CYP52_ascomycetes"/>
</dbReference>
<name>A0ABR4J114_9EURO</name>
<dbReference type="PANTHER" id="PTHR24287:SF17">
    <property type="entry name" value="P450, PUTATIVE (EUROFUNG)-RELATED"/>
    <property type="match status" value="1"/>
</dbReference>
<dbReference type="Pfam" id="PF00067">
    <property type="entry name" value="p450"/>
    <property type="match status" value="1"/>
</dbReference>
<evidence type="ECO:0000256" key="9">
    <source>
        <dbReference type="SAM" id="Phobius"/>
    </source>
</evidence>
<dbReference type="PRINTS" id="PR00464">
    <property type="entry name" value="EP450II"/>
</dbReference>
<dbReference type="InterPro" id="IPR001128">
    <property type="entry name" value="Cyt_P450"/>
</dbReference>
<dbReference type="Gene3D" id="1.10.630.10">
    <property type="entry name" value="Cytochrome P450"/>
    <property type="match status" value="1"/>
</dbReference>
<sequence>MALPTLPDTARGSIALYTGAVLLLFYFVTSLHRRWSQYRFAKEHGCKPIPAFPIYDPFFALDRLFFMVKAAKARKVLETNALRYTQLGDTFRAQRITTPVIMTREPQNVKTILSLKFHDYSLGDRLKVFGPLLGQGIFTSDGEDWSRSRHMIRPNFVKDQVAHLDIFEELMDDLFALIPTDGSTVDLQDLFFGYTIDSATEFLFGHNVRSLKKRRSGVVDNEPDFPKAFNYSLDNIVMNSRLGALMFLHRDSKAVEANRICHDMVGQFVDKAMRVREKYDEEKAAGETEEGRRYLFLNGLAQQTGDRTRIRDELMNVLLAGRDTTASLLSNMFFMLAKHPEVWAKLQEEVAFLEGRGPTYEELRNLKYVKFCLNESLRLHPVVPLNSRTAIKDTVLPVGGGADGRSPVFVPKGTIVGYSPWAMHRRKDYFGPDAEEFRPDRWADLRPGWEYLPFNGGPRICVGQQYALTEAAYVTTRLAQRYSVLEGRDPGPWEESLTLTLSSYNGTKVSLRH</sequence>
<dbReference type="InterPro" id="IPR036396">
    <property type="entry name" value="Cyt_P450_sf"/>
</dbReference>
<evidence type="ECO:0000256" key="6">
    <source>
        <dbReference type="ARBA" id="ARBA00023004"/>
    </source>
</evidence>
<gene>
    <name evidence="10" type="ORF">BDW59DRAFT_168782</name>
</gene>
<dbReference type="PROSITE" id="PS00086">
    <property type="entry name" value="CYTOCHROME_P450"/>
    <property type="match status" value="1"/>
</dbReference>
<evidence type="ECO:0000256" key="2">
    <source>
        <dbReference type="ARBA" id="ARBA00010617"/>
    </source>
</evidence>
<evidence type="ECO:0000256" key="3">
    <source>
        <dbReference type="ARBA" id="ARBA00022617"/>
    </source>
</evidence>
<dbReference type="EMBL" id="JBFXLS010000003">
    <property type="protein sequence ID" value="KAL2833685.1"/>
    <property type="molecule type" value="Genomic_DNA"/>
</dbReference>
<protein>
    <submittedName>
        <fullName evidence="10">Cytochrome P450</fullName>
    </submittedName>
</protein>
<dbReference type="SUPFAM" id="SSF48264">
    <property type="entry name" value="Cytochrome P450"/>
    <property type="match status" value="1"/>
</dbReference>
<dbReference type="PRINTS" id="PR00385">
    <property type="entry name" value="P450"/>
</dbReference>
<accession>A0ABR4J114</accession>
<reference evidence="10 11" key="1">
    <citation type="submission" date="2024-07" db="EMBL/GenBank/DDBJ databases">
        <title>Section-level genome sequencing and comparative genomics of Aspergillus sections Usti and Cavernicolus.</title>
        <authorList>
            <consortium name="Lawrence Berkeley National Laboratory"/>
            <person name="Nybo J.L."/>
            <person name="Vesth T.C."/>
            <person name="Theobald S."/>
            <person name="Frisvad J.C."/>
            <person name="Larsen T.O."/>
            <person name="Kjaerboelling I."/>
            <person name="Rothschild-Mancinelli K."/>
            <person name="Lyhne E.K."/>
            <person name="Kogle M.E."/>
            <person name="Barry K."/>
            <person name="Clum A."/>
            <person name="Na H."/>
            <person name="Ledsgaard L."/>
            <person name="Lin J."/>
            <person name="Lipzen A."/>
            <person name="Kuo A."/>
            <person name="Riley R."/>
            <person name="Mondo S."/>
            <person name="LaButti K."/>
            <person name="Haridas S."/>
            <person name="Pangalinan J."/>
            <person name="Salamov A.A."/>
            <person name="Simmons B.A."/>
            <person name="Magnuson J.K."/>
            <person name="Chen J."/>
            <person name="Drula E."/>
            <person name="Henrissat B."/>
            <person name="Wiebenga A."/>
            <person name="Lubbers R.J."/>
            <person name="Gomes A.C."/>
            <person name="Makela M.R."/>
            <person name="Stajich J."/>
            <person name="Grigoriev I.V."/>
            <person name="Mortensen U.H."/>
            <person name="De vries R.P."/>
            <person name="Baker S.E."/>
            <person name="Andersen M.R."/>
        </authorList>
    </citation>
    <scope>NUCLEOTIDE SEQUENCE [LARGE SCALE GENOMIC DNA]</scope>
    <source>
        <strain evidence="10 11">CBS 600.67</strain>
    </source>
</reference>
<keyword evidence="4 8" id="KW-0479">Metal-binding</keyword>
<evidence type="ECO:0000313" key="11">
    <source>
        <dbReference type="Proteomes" id="UP001610335"/>
    </source>
</evidence>
<comment type="caution">
    <text evidence="10">The sequence shown here is derived from an EMBL/GenBank/DDBJ whole genome shotgun (WGS) entry which is preliminary data.</text>
</comment>
<comment type="similarity">
    <text evidence="2 8">Belongs to the cytochrome P450 family.</text>
</comment>
<organism evidence="10 11">
    <name type="scientific">Aspergillus cavernicola</name>
    <dbReference type="NCBI Taxonomy" id="176166"/>
    <lineage>
        <taxon>Eukaryota</taxon>
        <taxon>Fungi</taxon>
        <taxon>Dikarya</taxon>
        <taxon>Ascomycota</taxon>
        <taxon>Pezizomycotina</taxon>
        <taxon>Eurotiomycetes</taxon>
        <taxon>Eurotiomycetidae</taxon>
        <taxon>Eurotiales</taxon>
        <taxon>Aspergillaceae</taxon>
        <taxon>Aspergillus</taxon>
        <taxon>Aspergillus subgen. Nidulantes</taxon>
    </lineage>
</organism>
<keyword evidence="3 8" id="KW-0349">Heme</keyword>
<keyword evidence="11" id="KW-1185">Reference proteome</keyword>
<dbReference type="InterPro" id="IPR017972">
    <property type="entry name" value="Cyt_P450_CS"/>
</dbReference>
<feature type="transmembrane region" description="Helical" evidence="9">
    <location>
        <begin position="14"/>
        <end position="32"/>
    </location>
</feature>
<evidence type="ECO:0000256" key="1">
    <source>
        <dbReference type="ARBA" id="ARBA00001971"/>
    </source>
</evidence>
<dbReference type="Proteomes" id="UP001610335">
    <property type="component" value="Unassembled WGS sequence"/>
</dbReference>
<dbReference type="PANTHER" id="PTHR24287">
    <property type="entry name" value="P450, PUTATIVE (EUROFUNG)-RELATED"/>
    <property type="match status" value="1"/>
</dbReference>
<proteinExistence type="inferred from homology"/>
<evidence type="ECO:0000256" key="8">
    <source>
        <dbReference type="RuleBase" id="RU000461"/>
    </source>
</evidence>
<evidence type="ECO:0000313" key="10">
    <source>
        <dbReference type="EMBL" id="KAL2833685.1"/>
    </source>
</evidence>
<comment type="cofactor">
    <cofactor evidence="1">
        <name>heme</name>
        <dbReference type="ChEBI" id="CHEBI:30413"/>
    </cofactor>
</comment>
<evidence type="ECO:0000256" key="4">
    <source>
        <dbReference type="ARBA" id="ARBA00022723"/>
    </source>
</evidence>
<evidence type="ECO:0000256" key="5">
    <source>
        <dbReference type="ARBA" id="ARBA00023002"/>
    </source>
</evidence>
<keyword evidence="5 8" id="KW-0560">Oxidoreductase</keyword>
<keyword evidence="9" id="KW-0812">Transmembrane</keyword>
<keyword evidence="9" id="KW-1133">Transmembrane helix</keyword>
<dbReference type="InterPro" id="IPR047146">
    <property type="entry name" value="Cyt_P450_E_CYP52_fungi"/>
</dbReference>
<evidence type="ECO:0000256" key="7">
    <source>
        <dbReference type="ARBA" id="ARBA00023033"/>
    </source>
</evidence>
<keyword evidence="9" id="KW-0472">Membrane</keyword>
<keyword evidence="6 8" id="KW-0408">Iron</keyword>
<keyword evidence="7 8" id="KW-0503">Monooxygenase</keyword>
<dbReference type="InterPro" id="IPR002402">
    <property type="entry name" value="Cyt_P450_E_grp-II"/>
</dbReference>